<dbReference type="InterPro" id="IPR015422">
    <property type="entry name" value="PyrdxlP-dep_Trfase_small"/>
</dbReference>
<dbReference type="Gene3D" id="3.90.1150.10">
    <property type="entry name" value="Aspartate Aminotransferase, domain 1"/>
    <property type="match status" value="1"/>
</dbReference>
<feature type="modified residue" description="N6-(pyridoxal phosphate)lysine" evidence="14">
    <location>
        <position position="209"/>
    </location>
</feature>
<evidence type="ECO:0000256" key="8">
    <source>
        <dbReference type="ARBA" id="ARBA00022605"/>
    </source>
</evidence>
<keyword evidence="17" id="KW-1185">Reference proteome</keyword>
<reference evidence="17" key="1">
    <citation type="submission" date="2013-11" db="EMBL/GenBank/DDBJ databases">
        <title>Symbiont-containing voluminous jelly as an extraordinary maternal gift for overwintering insect nymphs.</title>
        <authorList>
            <person name="Kaiwa N."/>
            <person name="Hosokawa T."/>
            <person name="Nikoh N."/>
            <person name="Meng X.Y."/>
            <person name="Tanahashi M."/>
            <person name="Moriyama M."/>
            <person name="Maeda T."/>
            <person name="Yamaguchi K."/>
            <person name="Shigenobu S."/>
            <person name="Ito M."/>
            <person name="Fukatsu T."/>
        </authorList>
    </citation>
    <scope>NUCLEOTIDE SEQUENCE [LARGE SCALE GENOMIC DNA]</scope>
    <source>
        <strain evidence="17">UwTKB</strain>
    </source>
</reference>
<dbReference type="EMBL" id="AP014521">
    <property type="protein sequence ID" value="BAP58706.1"/>
    <property type="molecule type" value="Genomic_DNA"/>
</dbReference>
<comment type="pathway">
    <text evidence="2 14">Amino-acid biosynthesis; L-histidine biosynthesis; L-histidine from 5-phospho-alpha-D-ribose 1-diphosphate: step 7/9.</text>
</comment>
<feature type="domain" description="Aminotransferase class I/classII large" evidence="15">
    <location>
        <begin position="45"/>
        <end position="345"/>
    </location>
</feature>
<dbReference type="CDD" id="cd00609">
    <property type="entry name" value="AAT_like"/>
    <property type="match status" value="1"/>
</dbReference>
<evidence type="ECO:0000256" key="13">
    <source>
        <dbReference type="ARBA" id="ARBA00047481"/>
    </source>
</evidence>
<dbReference type="SUPFAM" id="SSF53383">
    <property type="entry name" value="PLP-dependent transferases"/>
    <property type="match status" value="1"/>
</dbReference>
<reference evidence="16 17" key="2">
    <citation type="journal article" date="2014" name="Curr. Biol.">
        <title>Symbiont-Supplemented Maternal Investment Underpinning Host's Ecological Adaptation.</title>
        <authorList>
            <person name="Kaiwa N."/>
            <person name="Hosokawa T."/>
            <person name="Nikoh N."/>
            <person name="Tanahashi M."/>
            <person name="Moriyama M."/>
            <person name="Meng X.Y."/>
            <person name="Maeda T."/>
            <person name="Yamaguchi K."/>
            <person name="Shigenobu S."/>
            <person name="Ito M."/>
            <person name="Fukatsu T."/>
        </authorList>
    </citation>
    <scope>NUCLEOTIDE SEQUENCE [LARGE SCALE GENOMIC DNA]</scope>
    <source>
        <strain evidence="16 17">UwTKB</strain>
    </source>
</reference>
<dbReference type="GO" id="GO:0000105">
    <property type="term" value="P:L-histidine biosynthetic process"/>
    <property type="evidence" value="ECO:0007669"/>
    <property type="project" value="UniProtKB-UniRule"/>
</dbReference>
<evidence type="ECO:0000256" key="3">
    <source>
        <dbReference type="ARBA" id="ARBA00007970"/>
    </source>
</evidence>
<proteinExistence type="inferred from homology"/>
<dbReference type="PANTHER" id="PTHR42885">
    <property type="entry name" value="HISTIDINOL-PHOSPHATE AMINOTRANSFERASE-RELATED"/>
    <property type="match status" value="1"/>
</dbReference>
<evidence type="ECO:0000256" key="1">
    <source>
        <dbReference type="ARBA" id="ARBA00001933"/>
    </source>
</evidence>
<dbReference type="STRING" id="1410383.TGUWTKB_4800"/>
<dbReference type="GO" id="GO:0004400">
    <property type="term" value="F:histidinol-phosphate transaminase activity"/>
    <property type="evidence" value="ECO:0007669"/>
    <property type="project" value="UniProtKB-UniRule"/>
</dbReference>
<evidence type="ECO:0000256" key="9">
    <source>
        <dbReference type="ARBA" id="ARBA00022679"/>
    </source>
</evidence>
<accession>A0A090BWJ3</accession>
<dbReference type="AlphaFoldDB" id="A0A090BWJ3"/>
<dbReference type="InterPro" id="IPR004839">
    <property type="entry name" value="Aminotransferase_I/II_large"/>
</dbReference>
<dbReference type="Pfam" id="PF00155">
    <property type="entry name" value="Aminotran_1_2"/>
    <property type="match status" value="1"/>
</dbReference>
<dbReference type="InterPro" id="IPR001917">
    <property type="entry name" value="Aminotrans_II_pyridoxalP_BS"/>
</dbReference>
<sequence>MNIKKIIRKNIDLLIPYESARSLGNQGKVFLNANELPFSFVFCNKHLNRYPECQPKILIQYYADYVNLNTNQILVTRGADEGIQLLMTAFCEPKKDCIIICPPTYGMYYVSAQIIGIKCHLINLLPNWQLNILEIMKKINNTKIIYICRPNNPTGNVFSFNDINKLLRMTKNKLLIVIDEAYIEFCKNETLVKLMEKYSHLVILRTLSKAFGLASIRCGFVLANTLIINSLLKVIAPYPISTIVTDIAIQGLSKSKLSVMKKNIFSINKNKEWLINNLKTCPLVKKVFPSKTNYILVRFLQSQAIFRFLLNKGIVLRNQNSYIDLSECLRITIGSYKECKNLLHVLNSFPMESI</sequence>
<dbReference type="Gene3D" id="3.40.640.10">
    <property type="entry name" value="Type I PLP-dependent aspartate aminotransferase-like (Major domain)"/>
    <property type="match status" value="1"/>
</dbReference>
<comment type="catalytic activity">
    <reaction evidence="13 14">
        <text>L-histidinol phosphate + 2-oxoglutarate = 3-(imidazol-4-yl)-2-oxopropyl phosphate + L-glutamate</text>
        <dbReference type="Rhea" id="RHEA:23744"/>
        <dbReference type="ChEBI" id="CHEBI:16810"/>
        <dbReference type="ChEBI" id="CHEBI:29985"/>
        <dbReference type="ChEBI" id="CHEBI:57766"/>
        <dbReference type="ChEBI" id="CHEBI:57980"/>
        <dbReference type="EC" id="2.6.1.9"/>
    </reaction>
</comment>
<evidence type="ECO:0000256" key="4">
    <source>
        <dbReference type="ARBA" id="ARBA00011738"/>
    </source>
</evidence>
<keyword evidence="10 14" id="KW-0663">Pyridoxal phosphate</keyword>
<dbReference type="Proteomes" id="UP000031627">
    <property type="component" value="Chromosome"/>
</dbReference>
<dbReference type="KEGG" id="sbw:TGUWTKB_4800"/>
<keyword evidence="9 14" id="KW-0808">Transferase</keyword>
<evidence type="ECO:0000256" key="6">
    <source>
        <dbReference type="ARBA" id="ARBA00018048"/>
    </source>
</evidence>
<dbReference type="PROSITE" id="PS00599">
    <property type="entry name" value="AA_TRANSFER_CLASS_2"/>
    <property type="match status" value="1"/>
</dbReference>
<evidence type="ECO:0000256" key="14">
    <source>
        <dbReference type="HAMAP-Rule" id="MF_01023"/>
    </source>
</evidence>
<evidence type="ECO:0000256" key="5">
    <source>
        <dbReference type="ARBA" id="ARBA00012748"/>
    </source>
</evidence>
<dbReference type="InterPro" id="IPR015421">
    <property type="entry name" value="PyrdxlP-dep_Trfase_major"/>
</dbReference>
<keyword evidence="7 14" id="KW-0032">Aminotransferase</keyword>
<dbReference type="InterPro" id="IPR015424">
    <property type="entry name" value="PyrdxlP-dep_Trfase"/>
</dbReference>
<keyword evidence="8 14" id="KW-0028">Amino-acid biosynthesis</keyword>
<evidence type="ECO:0000313" key="16">
    <source>
        <dbReference type="EMBL" id="BAP58706.1"/>
    </source>
</evidence>
<evidence type="ECO:0000256" key="2">
    <source>
        <dbReference type="ARBA" id="ARBA00005011"/>
    </source>
</evidence>
<dbReference type="PANTHER" id="PTHR42885:SF2">
    <property type="entry name" value="HISTIDINOL-PHOSPHATE AMINOTRANSFERASE"/>
    <property type="match status" value="1"/>
</dbReference>
<dbReference type="EC" id="2.6.1.9" evidence="5 14"/>
<comment type="subunit">
    <text evidence="4 14">Homodimer.</text>
</comment>
<evidence type="ECO:0000259" key="15">
    <source>
        <dbReference type="Pfam" id="PF00155"/>
    </source>
</evidence>
<dbReference type="GO" id="GO:0030170">
    <property type="term" value="F:pyridoxal phosphate binding"/>
    <property type="evidence" value="ECO:0007669"/>
    <property type="project" value="InterPro"/>
</dbReference>
<comment type="similarity">
    <text evidence="3 14">Belongs to the class-II pyridoxal-phosphate-dependent aminotransferase family. Histidinol-phosphate aminotransferase subfamily.</text>
</comment>
<evidence type="ECO:0000256" key="10">
    <source>
        <dbReference type="ARBA" id="ARBA00022898"/>
    </source>
</evidence>
<comment type="cofactor">
    <cofactor evidence="1 14">
        <name>pyridoxal 5'-phosphate</name>
        <dbReference type="ChEBI" id="CHEBI:597326"/>
    </cofactor>
</comment>
<evidence type="ECO:0000256" key="12">
    <source>
        <dbReference type="ARBA" id="ARBA00030262"/>
    </source>
</evidence>
<dbReference type="HAMAP" id="MF_01023">
    <property type="entry name" value="HisC_aminotrans_2"/>
    <property type="match status" value="1"/>
</dbReference>
<evidence type="ECO:0000256" key="11">
    <source>
        <dbReference type="ARBA" id="ARBA00023102"/>
    </source>
</evidence>
<evidence type="ECO:0000256" key="7">
    <source>
        <dbReference type="ARBA" id="ARBA00022576"/>
    </source>
</evidence>
<name>A0A090BWJ3_9ENTR</name>
<evidence type="ECO:0000313" key="17">
    <source>
        <dbReference type="Proteomes" id="UP000031627"/>
    </source>
</evidence>
<protein>
    <recommendedName>
        <fullName evidence="6 14">Histidinol-phosphate aminotransferase</fullName>
        <ecNumber evidence="5 14">2.6.1.9</ecNumber>
    </recommendedName>
    <alternativeName>
        <fullName evidence="12 14">Imidazole acetol-phosphate transaminase</fullName>
    </alternativeName>
</protein>
<dbReference type="UniPathway" id="UPA00031">
    <property type="reaction ID" value="UER00012"/>
</dbReference>
<keyword evidence="11 14" id="KW-0368">Histidine biosynthesis</keyword>
<dbReference type="RefSeq" id="WP_173402094.1">
    <property type="nucleotide sequence ID" value="NZ_AP014521.1"/>
</dbReference>
<dbReference type="InterPro" id="IPR005861">
    <property type="entry name" value="HisP_aminotrans"/>
</dbReference>
<organism evidence="16 17">
    <name type="scientific">Candidatus Tachikawaea gelatinosa</name>
    <dbReference type="NCBI Taxonomy" id="1410383"/>
    <lineage>
        <taxon>Bacteria</taxon>
        <taxon>Pseudomonadati</taxon>
        <taxon>Pseudomonadota</taxon>
        <taxon>Gammaproteobacteria</taxon>
        <taxon>Enterobacterales</taxon>
        <taxon>Enterobacteriaceae</taxon>
        <taxon>Candidatus Tachikawaea</taxon>
    </lineage>
</organism>
<gene>
    <name evidence="14 16" type="primary">hisC</name>
    <name evidence="16" type="ORF">TGUWTKB_4800</name>
</gene>
<dbReference type="NCBIfam" id="TIGR01141">
    <property type="entry name" value="hisC"/>
    <property type="match status" value="1"/>
</dbReference>
<dbReference type="HOGENOM" id="CLU_017584_3_1_6"/>